<dbReference type="Proteomes" id="UP000001593">
    <property type="component" value="Unassembled WGS sequence"/>
</dbReference>
<protein>
    <submittedName>
        <fullName evidence="1">Uncharacterized protein</fullName>
    </submittedName>
</protein>
<sequence>RKQKGNAYSTRYSEAVTHPSTNRALLSLTSVIGREPVLSQWYGRRRQNCLRSIYYITVL</sequence>
<name>A8DUN7_NEMVE</name>
<proteinExistence type="predicted"/>
<dbReference type="EMBL" id="DS470157">
    <property type="protein sequence ID" value="EDO30078.1"/>
    <property type="molecule type" value="Genomic_DNA"/>
</dbReference>
<gene>
    <name evidence="1" type="ORF">NEMVEDRAFT_v1g142226</name>
</gene>
<dbReference type="HOGENOM" id="CLU_210671_0_0_1"/>
<evidence type="ECO:0000313" key="2">
    <source>
        <dbReference type="Proteomes" id="UP000001593"/>
    </source>
</evidence>
<dbReference type="InParanoid" id="A8DUN7"/>
<dbReference type="OMA" id="GRRRQNC"/>
<feature type="non-terminal residue" evidence="1">
    <location>
        <position position="1"/>
    </location>
</feature>
<accession>A8DUN7</accession>
<dbReference type="AlphaFoldDB" id="A8DUN7"/>
<dbReference type="PhylomeDB" id="A8DUN7"/>
<evidence type="ECO:0000313" key="1">
    <source>
        <dbReference type="EMBL" id="EDO30078.1"/>
    </source>
</evidence>
<organism evidence="1 2">
    <name type="scientific">Nematostella vectensis</name>
    <name type="common">Starlet sea anemone</name>
    <dbReference type="NCBI Taxonomy" id="45351"/>
    <lineage>
        <taxon>Eukaryota</taxon>
        <taxon>Metazoa</taxon>
        <taxon>Cnidaria</taxon>
        <taxon>Anthozoa</taxon>
        <taxon>Hexacorallia</taxon>
        <taxon>Actiniaria</taxon>
        <taxon>Edwardsiidae</taxon>
        <taxon>Nematostella</taxon>
    </lineage>
</organism>
<keyword evidence="2" id="KW-1185">Reference proteome</keyword>
<reference evidence="1 2" key="1">
    <citation type="journal article" date="2007" name="Science">
        <title>Sea anemone genome reveals ancestral eumetazoan gene repertoire and genomic organization.</title>
        <authorList>
            <person name="Putnam N.H."/>
            <person name="Srivastava M."/>
            <person name="Hellsten U."/>
            <person name="Dirks B."/>
            <person name="Chapman J."/>
            <person name="Salamov A."/>
            <person name="Terry A."/>
            <person name="Shapiro H."/>
            <person name="Lindquist E."/>
            <person name="Kapitonov V.V."/>
            <person name="Jurka J."/>
            <person name="Genikhovich G."/>
            <person name="Grigoriev I.V."/>
            <person name="Lucas S.M."/>
            <person name="Steele R.E."/>
            <person name="Finnerty J.R."/>
            <person name="Technau U."/>
            <person name="Martindale M.Q."/>
            <person name="Rokhsar D.S."/>
        </authorList>
    </citation>
    <scope>NUCLEOTIDE SEQUENCE [LARGE SCALE GENOMIC DNA]</scope>
    <source>
        <strain evidence="2">CH2 X CH6</strain>
    </source>
</reference>